<protein>
    <recommendedName>
        <fullName evidence="4">Cadherin domain-containing protein</fullName>
    </recommendedName>
</protein>
<dbReference type="NCBIfam" id="TIGR01965">
    <property type="entry name" value="VCBS_repeat"/>
    <property type="match status" value="3"/>
</dbReference>
<organism evidence="2 3">
    <name type="scientific">SAR86 cluster bacterium</name>
    <dbReference type="NCBI Taxonomy" id="2030880"/>
    <lineage>
        <taxon>Bacteria</taxon>
        <taxon>Pseudomonadati</taxon>
        <taxon>Pseudomonadota</taxon>
        <taxon>Gammaproteobacteria</taxon>
        <taxon>SAR86 cluster</taxon>
    </lineage>
</organism>
<dbReference type="Pfam" id="PF17963">
    <property type="entry name" value="Big_9"/>
    <property type="match status" value="6"/>
</dbReference>
<dbReference type="InterPro" id="IPR015919">
    <property type="entry name" value="Cadherin-like_sf"/>
</dbReference>
<reference evidence="3" key="1">
    <citation type="submission" date="2017-08" db="EMBL/GenBank/DDBJ databases">
        <title>A dynamic microbial community with high functional redundancy inhabits the cold, oxic subseafloor aquifer.</title>
        <authorList>
            <person name="Tully B.J."/>
            <person name="Wheat C.G."/>
            <person name="Glazer B.T."/>
            <person name="Huber J.A."/>
        </authorList>
    </citation>
    <scope>NUCLEOTIDE SEQUENCE [LARGE SCALE GENOMIC DNA]</scope>
</reference>
<dbReference type="GO" id="GO:0005509">
    <property type="term" value="F:calcium ion binding"/>
    <property type="evidence" value="ECO:0007669"/>
    <property type="project" value="InterPro"/>
</dbReference>
<feature type="region of interest" description="Disordered" evidence="1">
    <location>
        <begin position="708"/>
        <end position="733"/>
    </location>
</feature>
<feature type="compositionally biased region" description="Acidic residues" evidence="1">
    <location>
        <begin position="1126"/>
        <end position="1136"/>
    </location>
</feature>
<sequence length="1232" mass="126781">PSDAGADNIYNVTVITTDTQGGTDSQALAITVTNVDEAPVAAVDSGVATEAGAATTGNVLTNDVAEGVSSVTNVVDDDGDVITVGTPFITDNGGSLTINSDGSYSYTPPPQGSVPALGLSETFTYTVTDGDGDTGQSTLTIVVANNDQPAIAVADNAIATEGGISESGNVLSNDTIEDGPGSVTAIIDGNGDAIGVGVPFITDGGATITVNSDGSYTYTPPAQGAVPPGGLTETFTYTVTDADGDTSQAILSVMVADNDLVPIVVNDTATATEGATAATGNILSNDTIGDGPATVSSALDDDGDVITVGTPFITDNGGSLTINGDGSYSYTPPAQGTVPPAGLTEVFTFTVTDADGDSIQSTLTIAVANNDISPIANADAVTATEAGSSQTGNVLTNDISGDGSSTVIGLVNSSGDAIPVGSTFTTNAGATLTLNADGSYSYTPPAQGNVPAAGLTEVFTYTVSDADGDTDQATLTISVTDNDVFPIVTVDVNTAQEGGAAVNGNVLTNDTILDGPGSVTAAVDDGGDIITIGVPFATDSGGILTVNSNGTYTYTPPALGVVPFTGLTEVFTLTISDVDGDNVQSTLTLNVLNTDANIIARDDTVTRIEGGGSQLGDIFLNDIVPDQPPSVVSVVDENGNSVTLGSEFTTDNGGKLTVNEDGTFSYQPPVQGGVPVAGLSEVFTIRVSDADGDLSQSTLTFIVRDNGVNTDQTVPSNDNQNQSPPPPPTTNVNTNIDFTPAVDDPTSVTQNIDFTTVLSNVINQPIQNADILDLPEQDGFINLTGNLQDQILGSGESVFPIANAFQHTDPSETLIITATLEDGSPLPDYIRYDESSQQFILDADMANALGIESETVLVTAEDSRGNSTNARFNVFSVENAGATNAQALSNLGPGGIISLIGDLQDQILGTGSNVYPVADAFLHTDPAEVLTITARLENGDELPGFIQFDANNQEFVLDADAAAEAGIEEGIVVVVTAEDSQGNAATSKFTVYDADSAPAAGAVDPVTGNTVDATPVSTSVITLVSRIQDQAIPTNIPMIVFSIVDNFQHTDPMETLTITATLEDGSPLPNYILFDQENREFIIDADMARILGIDEVVIVVEAEDSKGNSVSSRFRVQVDSAEVEIDESEVDADAETVMESAEPGSESEDNAPLDQELALTSEWKSLELVAQGDAELLDLLNSLTNQDGELDQELKDFAKENLNDQILRAGEFGYQQEKLELKTLLEKIFSRG</sequence>
<feature type="region of interest" description="Disordered" evidence="1">
    <location>
        <begin position="1126"/>
        <end position="1152"/>
    </location>
</feature>
<dbReference type="InterPro" id="IPR013783">
    <property type="entry name" value="Ig-like_fold"/>
</dbReference>
<dbReference type="InterPro" id="IPR010221">
    <property type="entry name" value="VCBS_dom"/>
</dbReference>
<name>A0A2A5C9P2_9GAMM</name>
<dbReference type="Proteomes" id="UP000228987">
    <property type="component" value="Unassembled WGS sequence"/>
</dbReference>
<dbReference type="GO" id="GO:0016020">
    <property type="term" value="C:membrane"/>
    <property type="evidence" value="ECO:0007669"/>
    <property type="project" value="InterPro"/>
</dbReference>
<gene>
    <name evidence="2" type="ORF">COA71_10105</name>
</gene>
<accession>A0A2A5C9P2</accession>
<evidence type="ECO:0000313" key="2">
    <source>
        <dbReference type="EMBL" id="PCJ40589.1"/>
    </source>
</evidence>
<evidence type="ECO:0008006" key="4">
    <source>
        <dbReference type="Google" id="ProtNLM"/>
    </source>
</evidence>
<comment type="caution">
    <text evidence="2">The sequence shown here is derived from an EMBL/GenBank/DDBJ whole genome shotgun (WGS) entry which is preliminary data.</text>
</comment>
<proteinExistence type="predicted"/>
<evidence type="ECO:0000313" key="3">
    <source>
        <dbReference type="Proteomes" id="UP000228987"/>
    </source>
</evidence>
<dbReference type="Gene3D" id="2.60.40.10">
    <property type="entry name" value="Immunoglobulins"/>
    <property type="match status" value="2"/>
</dbReference>
<dbReference type="AlphaFoldDB" id="A0A2A5C9P2"/>
<dbReference type="EMBL" id="NVWI01000008">
    <property type="protein sequence ID" value="PCJ40589.1"/>
    <property type="molecule type" value="Genomic_DNA"/>
</dbReference>
<feature type="non-terminal residue" evidence="2">
    <location>
        <position position="1"/>
    </location>
</feature>
<dbReference type="SUPFAM" id="SSF49313">
    <property type="entry name" value="Cadherin-like"/>
    <property type="match status" value="2"/>
</dbReference>
<evidence type="ECO:0000256" key="1">
    <source>
        <dbReference type="SAM" id="MobiDB-lite"/>
    </source>
</evidence>